<keyword evidence="2" id="KW-1185">Reference proteome</keyword>
<dbReference type="Proteomes" id="UP001163321">
    <property type="component" value="Chromosome 1"/>
</dbReference>
<organism evidence="1 2">
    <name type="scientific">Peronosclerospora sorghi</name>
    <dbReference type="NCBI Taxonomy" id="230839"/>
    <lineage>
        <taxon>Eukaryota</taxon>
        <taxon>Sar</taxon>
        <taxon>Stramenopiles</taxon>
        <taxon>Oomycota</taxon>
        <taxon>Peronosporomycetes</taxon>
        <taxon>Peronosporales</taxon>
        <taxon>Peronosporaceae</taxon>
        <taxon>Peronosclerospora</taxon>
    </lineage>
</organism>
<name>A0ACC0WRP9_9STRA</name>
<comment type="caution">
    <text evidence="1">The sequence shown here is derived from an EMBL/GenBank/DDBJ whole genome shotgun (WGS) entry which is preliminary data.</text>
</comment>
<accession>A0ACC0WRP9</accession>
<dbReference type="EMBL" id="CM047580">
    <property type="protein sequence ID" value="KAI9921419.1"/>
    <property type="molecule type" value="Genomic_DNA"/>
</dbReference>
<evidence type="ECO:0000313" key="1">
    <source>
        <dbReference type="EMBL" id="KAI9921419.1"/>
    </source>
</evidence>
<gene>
    <name evidence="1" type="ORF">PsorP6_001795</name>
</gene>
<sequence>MVQGYYNGIQDDDDSGESDPKRLRLTEGFKIALAMMEIPRNYKEAMEAPQADKWKEATRRELRLHF</sequence>
<proteinExistence type="predicted"/>
<protein>
    <submittedName>
        <fullName evidence="1">Uncharacterized protein</fullName>
    </submittedName>
</protein>
<evidence type="ECO:0000313" key="2">
    <source>
        <dbReference type="Proteomes" id="UP001163321"/>
    </source>
</evidence>
<reference evidence="1 2" key="1">
    <citation type="journal article" date="2022" name="bioRxiv">
        <title>The genome of the oomycete Peronosclerospora sorghi, a cosmopolitan pathogen of maize and sorghum, is inflated with dispersed pseudogenes.</title>
        <authorList>
            <person name="Fletcher K."/>
            <person name="Martin F."/>
            <person name="Isakeit T."/>
            <person name="Cavanaugh K."/>
            <person name="Magill C."/>
            <person name="Michelmore R."/>
        </authorList>
    </citation>
    <scope>NUCLEOTIDE SEQUENCE [LARGE SCALE GENOMIC DNA]</scope>
    <source>
        <strain evidence="1">P6</strain>
    </source>
</reference>